<dbReference type="HOGENOM" id="CLU_595954_0_0_1"/>
<feature type="repeat" description="ANK" evidence="3">
    <location>
        <begin position="223"/>
        <end position="256"/>
    </location>
</feature>
<dbReference type="RefSeq" id="XP_003051649.1">
    <property type="nucleotide sequence ID" value="XM_003051603.1"/>
</dbReference>
<gene>
    <name evidence="4" type="ORF">NECHADRAFT_78928</name>
</gene>
<dbReference type="EMBL" id="GG698898">
    <property type="protein sequence ID" value="EEU45936.1"/>
    <property type="molecule type" value="Genomic_DNA"/>
</dbReference>
<dbReference type="InterPro" id="IPR002110">
    <property type="entry name" value="Ankyrin_rpt"/>
</dbReference>
<name>C7YPZ6_FUSV7</name>
<reference evidence="4 5" key="1">
    <citation type="journal article" date="2009" name="PLoS Genet.">
        <title>The genome of Nectria haematococca: contribution of supernumerary chromosomes to gene expansion.</title>
        <authorList>
            <person name="Coleman J.J."/>
            <person name="Rounsley S.D."/>
            <person name="Rodriguez-Carres M."/>
            <person name="Kuo A."/>
            <person name="Wasmann C.C."/>
            <person name="Grimwood J."/>
            <person name="Schmutz J."/>
            <person name="Taga M."/>
            <person name="White G.J."/>
            <person name="Zhou S."/>
            <person name="Schwartz D.C."/>
            <person name="Freitag M."/>
            <person name="Ma L.J."/>
            <person name="Danchin E.G."/>
            <person name="Henrissat B."/>
            <person name="Coutinho P.M."/>
            <person name="Nelson D.R."/>
            <person name="Straney D."/>
            <person name="Napoli C.A."/>
            <person name="Barker B.M."/>
            <person name="Gribskov M."/>
            <person name="Rep M."/>
            <person name="Kroken S."/>
            <person name="Molnar I."/>
            <person name="Rensing C."/>
            <person name="Kennell J.C."/>
            <person name="Zamora J."/>
            <person name="Farman M.L."/>
            <person name="Selker E.U."/>
            <person name="Salamov A."/>
            <person name="Shapiro H."/>
            <person name="Pangilinan J."/>
            <person name="Lindquist E."/>
            <person name="Lamers C."/>
            <person name="Grigoriev I.V."/>
            <person name="Geiser D.M."/>
            <person name="Covert S.F."/>
            <person name="Temporini E."/>
            <person name="Vanetten H.D."/>
        </authorList>
    </citation>
    <scope>NUCLEOTIDE SEQUENCE [LARGE SCALE GENOMIC DNA]</scope>
    <source>
        <strain evidence="5">ATCC MYA-4622 / CBS 123669 / FGSC 9596 / NRRL 45880 / 77-13-4</strain>
    </source>
</reference>
<feature type="repeat" description="ANK" evidence="3">
    <location>
        <begin position="145"/>
        <end position="177"/>
    </location>
</feature>
<dbReference type="InParanoid" id="C7YPZ6"/>
<evidence type="ECO:0000313" key="4">
    <source>
        <dbReference type="EMBL" id="EEU45936.1"/>
    </source>
</evidence>
<dbReference type="Pfam" id="PF12796">
    <property type="entry name" value="Ank_2"/>
    <property type="match status" value="2"/>
</dbReference>
<evidence type="ECO:0000313" key="5">
    <source>
        <dbReference type="Proteomes" id="UP000005206"/>
    </source>
</evidence>
<dbReference type="OrthoDB" id="341259at2759"/>
<dbReference type="SUPFAM" id="SSF48403">
    <property type="entry name" value="Ankyrin repeat"/>
    <property type="match status" value="1"/>
</dbReference>
<proteinExistence type="predicted"/>
<sequence>MSSENHLIKLSPDVLLVLCSFLDTETFLTAAQIKPLNYAAIWTLHHDEVKHGWGPEKHTRALSWGAYKGYESVVRMALKMKSPIAESPFFGGCLYKMNGNAVHVAASRGHDHILEILLDHGGDINSWTRTEKINVADCWARTFRRSVSPLYTAIERGHDHTVRFLLDKGASLVIEKPEFNKPVVPSLQRRLNAMHIAAKYGQHHLIRDLHHQYAVDINLPDKAGNTALAYAMETAYNINAIEYLILEGADLTLADDGGLTPLHRAITLSYAEETKSIVTALIDAEADLDAFNNSIRDTPMTIAIHFSRSELIAMLVDAGAFVDAFHLRLALTTQDIDNGTRDTISACIDALLRCGIPEDSDHLVKCLLQEKNAAAAEIIYSRGIGLPDESPEGINRLLEAILDLPLTEYENKSLTFLLTHYGDIIRGPKPEELIAKLLGSRHYSSEAIVDLINPGINIR</sequence>
<dbReference type="Proteomes" id="UP000005206">
    <property type="component" value="Chromosome 4"/>
</dbReference>
<dbReference type="KEGG" id="nhe:NECHADRAFT_78928"/>
<dbReference type="Gene3D" id="1.25.40.20">
    <property type="entry name" value="Ankyrin repeat-containing domain"/>
    <property type="match status" value="1"/>
</dbReference>
<evidence type="ECO:0000256" key="3">
    <source>
        <dbReference type="PROSITE-ProRule" id="PRU00023"/>
    </source>
</evidence>
<accession>C7YPZ6</accession>
<dbReference type="PROSITE" id="PS50297">
    <property type="entry name" value="ANK_REP_REGION"/>
    <property type="match status" value="3"/>
</dbReference>
<keyword evidence="1" id="KW-0677">Repeat</keyword>
<evidence type="ECO:0000256" key="1">
    <source>
        <dbReference type="ARBA" id="ARBA00022737"/>
    </source>
</evidence>
<dbReference type="InterPro" id="IPR036770">
    <property type="entry name" value="Ankyrin_rpt-contain_sf"/>
</dbReference>
<dbReference type="AlphaFoldDB" id="C7YPZ6"/>
<dbReference type="eggNOG" id="KOG4177">
    <property type="taxonomic scope" value="Eukaryota"/>
</dbReference>
<dbReference type="PANTHER" id="PTHR24198">
    <property type="entry name" value="ANKYRIN REPEAT AND PROTEIN KINASE DOMAIN-CONTAINING PROTEIN"/>
    <property type="match status" value="1"/>
</dbReference>
<dbReference type="PROSITE" id="PS50088">
    <property type="entry name" value="ANK_REPEAT"/>
    <property type="match status" value="4"/>
</dbReference>
<dbReference type="SMART" id="SM00248">
    <property type="entry name" value="ANK"/>
    <property type="match status" value="6"/>
</dbReference>
<feature type="repeat" description="ANK" evidence="3">
    <location>
        <begin position="97"/>
        <end position="129"/>
    </location>
</feature>
<keyword evidence="5" id="KW-1185">Reference proteome</keyword>
<evidence type="ECO:0000256" key="2">
    <source>
        <dbReference type="ARBA" id="ARBA00023043"/>
    </source>
</evidence>
<feature type="repeat" description="ANK" evidence="3">
    <location>
        <begin position="257"/>
        <end position="293"/>
    </location>
</feature>
<organism evidence="4 5">
    <name type="scientific">Fusarium vanettenii (strain ATCC MYA-4622 / CBS 123669 / FGSC 9596 / NRRL 45880 / 77-13-4)</name>
    <name type="common">Fusarium solani subsp. pisi</name>
    <dbReference type="NCBI Taxonomy" id="660122"/>
    <lineage>
        <taxon>Eukaryota</taxon>
        <taxon>Fungi</taxon>
        <taxon>Dikarya</taxon>
        <taxon>Ascomycota</taxon>
        <taxon>Pezizomycotina</taxon>
        <taxon>Sordariomycetes</taxon>
        <taxon>Hypocreomycetidae</taxon>
        <taxon>Hypocreales</taxon>
        <taxon>Nectriaceae</taxon>
        <taxon>Fusarium</taxon>
        <taxon>Fusarium solani species complex</taxon>
        <taxon>Fusarium vanettenii</taxon>
    </lineage>
</organism>
<keyword evidence="2 3" id="KW-0040">ANK repeat</keyword>
<dbReference type="PANTHER" id="PTHR24198:SF165">
    <property type="entry name" value="ANKYRIN REPEAT-CONTAINING PROTEIN-RELATED"/>
    <property type="match status" value="1"/>
</dbReference>
<dbReference type="VEuPathDB" id="FungiDB:NECHADRAFT_78928"/>
<protein>
    <submittedName>
        <fullName evidence="4">Uncharacterized protein</fullName>
    </submittedName>
</protein>
<dbReference type="GeneID" id="9668878"/>